<keyword evidence="1" id="KW-0472">Membrane</keyword>
<reference evidence="2 3" key="1">
    <citation type="submission" date="2019-03" db="EMBL/GenBank/DDBJ databases">
        <title>Characterization of a novel Mycoplasma cynos real-time PCR assay.</title>
        <authorList>
            <person name="Tallmadge R.L."/>
            <person name="Mitchell P.K."/>
            <person name="Goodman L."/>
        </authorList>
    </citation>
    <scope>NUCLEOTIDE SEQUENCE [LARGE SCALE GENOMIC DNA]</scope>
    <source>
        <strain evidence="2 3">1642</strain>
    </source>
</reference>
<feature type="transmembrane region" description="Helical" evidence="1">
    <location>
        <begin position="6"/>
        <end position="26"/>
    </location>
</feature>
<dbReference type="NCBIfam" id="NF045978">
    <property type="entry name" value="ComEA_MAG0490"/>
    <property type="match status" value="1"/>
</dbReference>
<protein>
    <recommendedName>
        <fullName evidence="4">Soluble ligand binding domain-containing protein</fullName>
    </recommendedName>
</protein>
<proteinExistence type="predicted"/>
<dbReference type="RefSeq" id="WP_141483717.1">
    <property type="nucleotide sequence ID" value="NZ_SMDN01000002.1"/>
</dbReference>
<name>A0A507SVC4_9BACT</name>
<accession>A0A507SVC4</accession>
<organism evidence="2 3">
    <name type="scientific">Mycoplasmopsis mucosicanis</name>
    <dbReference type="NCBI Taxonomy" id="458208"/>
    <lineage>
        <taxon>Bacteria</taxon>
        <taxon>Bacillati</taxon>
        <taxon>Mycoplasmatota</taxon>
        <taxon>Mycoplasmoidales</taxon>
        <taxon>Metamycoplasmataceae</taxon>
        <taxon>Mycoplasmopsis</taxon>
    </lineage>
</organism>
<evidence type="ECO:0008006" key="4">
    <source>
        <dbReference type="Google" id="ProtNLM"/>
    </source>
</evidence>
<dbReference type="EMBL" id="SMDN01000002">
    <property type="protein sequence ID" value="TQC54135.1"/>
    <property type="molecule type" value="Genomic_DNA"/>
</dbReference>
<keyword evidence="3" id="KW-1185">Reference proteome</keyword>
<keyword evidence="1" id="KW-1133">Transmembrane helix</keyword>
<dbReference type="OrthoDB" id="399398at2"/>
<comment type="caution">
    <text evidence="2">The sequence shown here is derived from an EMBL/GenBank/DDBJ whole genome shotgun (WGS) entry which is preliminary data.</text>
</comment>
<gene>
    <name evidence="2" type="ORF">E1I18_00830</name>
</gene>
<dbReference type="AlphaFoldDB" id="A0A507SVC4"/>
<evidence type="ECO:0000313" key="3">
    <source>
        <dbReference type="Proteomes" id="UP000320801"/>
    </source>
</evidence>
<evidence type="ECO:0000256" key="1">
    <source>
        <dbReference type="SAM" id="Phobius"/>
    </source>
</evidence>
<evidence type="ECO:0000313" key="2">
    <source>
        <dbReference type="EMBL" id="TQC54135.1"/>
    </source>
</evidence>
<dbReference type="Gene3D" id="3.10.560.10">
    <property type="entry name" value="Outer membrane lipoprotein wza domain like"/>
    <property type="match status" value="1"/>
</dbReference>
<sequence length="169" mass="19513">MKKKHIWIWTSIAVLGVFAFSVSLSFDQKLTYIKPKDESKKFSVNVQGAVRFPNVYTFDKPMKIIEVLKGAQPLSDADLSNIELSDEISKNTKIYVQRKIHESHLETNETLYWSSFHQIDQLTRLGISKTVAVKLLKHKKTKGVISWEQIEKMKIGLKNLQKLKQVLIL</sequence>
<dbReference type="Proteomes" id="UP000320801">
    <property type="component" value="Unassembled WGS sequence"/>
</dbReference>
<keyword evidence="1" id="KW-0812">Transmembrane</keyword>